<sequence length="188" mass="21686">MKFGIYVEMQNPPQYRKPHTQVYQEILEQIEHAERMGFRTFSTLEHHWFEEFSISTNPLALYAAAAQRTKEIRFRTCSHVLPLHNPMVFLGQVAAVDILTGGRIELSFGRGHAWVYPKASIPLEEGRGRFVESLEILEQAWANEVLTYKGKYYQVENVRIVPELVQKPHPKIYTGGASNHNYELAGQK</sequence>
<dbReference type="AlphaFoldDB" id="A0A6F9EAP4"/>
<organism evidence="4 5">
    <name type="scientific">Kyrpidia spormannii</name>
    <dbReference type="NCBI Taxonomy" id="2055160"/>
    <lineage>
        <taxon>Bacteria</taxon>
        <taxon>Bacillati</taxon>
        <taxon>Bacillota</taxon>
        <taxon>Bacilli</taxon>
        <taxon>Bacillales</taxon>
        <taxon>Alicyclobacillaceae</taxon>
        <taxon>Kyrpidia</taxon>
    </lineage>
</organism>
<reference evidence="4 5" key="1">
    <citation type="submission" date="2020-04" db="EMBL/GenBank/DDBJ databases">
        <authorList>
            <person name="Hogendoorn C."/>
        </authorList>
    </citation>
    <scope>NUCLEOTIDE SEQUENCE [LARGE SCALE GENOMIC DNA]</scope>
    <source>
        <strain evidence="4">COOX1</strain>
    </source>
</reference>
<dbReference type="InterPro" id="IPR011251">
    <property type="entry name" value="Luciferase-like_dom"/>
</dbReference>
<proteinExistence type="predicted"/>
<dbReference type="PANTHER" id="PTHR30137">
    <property type="entry name" value="LUCIFERASE-LIKE MONOOXYGENASE"/>
    <property type="match status" value="1"/>
</dbReference>
<evidence type="ECO:0000256" key="1">
    <source>
        <dbReference type="ARBA" id="ARBA00023002"/>
    </source>
</evidence>
<evidence type="ECO:0000313" key="5">
    <source>
        <dbReference type="Proteomes" id="UP000502196"/>
    </source>
</evidence>
<dbReference type="EMBL" id="LR792683">
    <property type="protein sequence ID" value="CAB3394463.1"/>
    <property type="molecule type" value="Genomic_DNA"/>
</dbReference>
<feature type="domain" description="Luciferase-like" evidence="3">
    <location>
        <begin position="1"/>
        <end position="187"/>
    </location>
</feature>
<dbReference type="Proteomes" id="UP000502196">
    <property type="component" value="Chromosome"/>
</dbReference>
<dbReference type="InterPro" id="IPR036661">
    <property type="entry name" value="Luciferase-like_sf"/>
</dbReference>
<evidence type="ECO:0000256" key="2">
    <source>
        <dbReference type="ARBA" id="ARBA00023033"/>
    </source>
</evidence>
<dbReference type="Pfam" id="PF00296">
    <property type="entry name" value="Bac_luciferase"/>
    <property type="match status" value="1"/>
</dbReference>
<dbReference type="PANTHER" id="PTHR30137:SF8">
    <property type="entry name" value="BLR5498 PROTEIN"/>
    <property type="match status" value="1"/>
</dbReference>
<gene>
    <name evidence="4" type="ORF">COOX1_2426</name>
</gene>
<dbReference type="GO" id="GO:0004497">
    <property type="term" value="F:monooxygenase activity"/>
    <property type="evidence" value="ECO:0007669"/>
    <property type="project" value="UniProtKB-KW"/>
</dbReference>
<dbReference type="Gene3D" id="3.20.20.30">
    <property type="entry name" value="Luciferase-like domain"/>
    <property type="match status" value="1"/>
</dbReference>
<protein>
    <submittedName>
        <fullName evidence="4">LLM class flavin-dependent oxidoreductase</fullName>
    </submittedName>
</protein>
<evidence type="ECO:0000259" key="3">
    <source>
        <dbReference type="Pfam" id="PF00296"/>
    </source>
</evidence>
<dbReference type="RefSeq" id="WP_170085995.1">
    <property type="nucleotide sequence ID" value="NZ_CP047971.1"/>
</dbReference>
<accession>A0A6F9EAP4</accession>
<dbReference type="GO" id="GO:0016705">
    <property type="term" value="F:oxidoreductase activity, acting on paired donors, with incorporation or reduction of molecular oxygen"/>
    <property type="evidence" value="ECO:0007669"/>
    <property type="project" value="InterPro"/>
</dbReference>
<dbReference type="SUPFAM" id="SSF51679">
    <property type="entry name" value="Bacterial luciferase-like"/>
    <property type="match status" value="1"/>
</dbReference>
<dbReference type="GO" id="GO:0005829">
    <property type="term" value="C:cytosol"/>
    <property type="evidence" value="ECO:0007669"/>
    <property type="project" value="TreeGrafter"/>
</dbReference>
<name>A0A6F9EAP4_9BACL</name>
<keyword evidence="1" id="KW-0560">Oxidoreductase</keyword>
<dbReference type="InterPro" id="IPR050766">
    <property type="entry name" value="Bact_Lucif_Oxidored"/>
</dbReference>
<keyword evidence="2" id="KW-0503">Monooxygenase</keyword>
<evidence type="ECO:0000313" key="4">
    <source>
        <dbReference type="EMBL" id="CAB3394463.1"/>
    </source>
</evidence>